<name>A0ACA9L2H0_9GLOM</name>
<keyword evidence="2" id="KW-1185">Reference proteome</keyword>
<evidence type="ECO:0000313" key="2">
    <source>
        <dbReference type="Proteomes" id="UP000789860"/>
    </source>
</evidence>
<protein>
    <submittedName>
        <fullName evidence="1">3129_t:CDS:1</fullName>
    </submittedName>
</protein>
<comment type="caution">
    <text evidence="1">The sequence shown here is derived from an EMBL/GenBank/DDBJ whole genome shotgun (WGS) entry which is preliminary data.</text>
</comment>
<dbReference type="Proteomes" id="UP000789860">
    <property type="component" value="Unassembled WGS sequence"/>
</dbReference>
<organism evidence="1 2">
    <name type="scientific">Scutellospora calospora</name>
    <dbReference type="NCBI Taxonomy" id="85575"/>
    <lineage>
        <taxon>Eukaryota</taxon>
        <taxon>Fungi</taxon>
        <taxon>Fungi incertae sedis</taxon>
        <taxon>Mucoromycota</taxon>
        <taxon>Glomeromycotina</taxon>
        <taxon>Glomeromycetes</taxon>
        <taxon>Diversisporales</taxon>
        <taxon>Gigasporaceae</taxon>
        <taxon>Scutellospora</taxon>
    </lineage>
</organism>
<accession>A0ACA9L2H0</accession>
<feature type="non-terminal residue" evidence="1">
    <location>
        <position position="466"/>
    </location>
</feature>
<sequence>MENLIESPNNIISSISIPNEIGTEVVGNTYRTKDHWITTMYNNQNVWQCLHCQTKKYSINTSRTHLKEHTIKCPNSPLMDTQNDAFQQIIKEEIDKLIVDLIVRTGMSFNVLENPLFHKMARNLQYVKKSYKVPHPTTISRYIRSWVSDNWKIVNIILSFQQSGQTANEILSVIKNTLDEYSIKEKIFALTMDNTTTNKAVTNPLSSGRLEILESYCIILGIKFLRPVLEINTRWNSTLAMFERYLYLHSAISEMCLKDPSMPPCLDHESFLILESFCQFLKPFEKATLILSKEQSNSISNAIIIILEICQHINQIRNNDMIYKMKKKFEKYWDVIIEHVIIAYVLDLRYKLDHLKAILIQVGRYSKSDAELFVDNIQQKIISNGIKYSIAESSNIETVENNYFGTIEYELELYERVPLENFSNNNEKEENKGILIWESLSYRFPVLSRMAQDYLSIKLSSVSSER</sequence>
<reference evidence="1" key="1">
    <citation type="submission" date="2021-06" db="EMBL/GenBank/DDBJ databases">
        <authorList>
            <person name="Kallberg Y."/>
            <person name="Tangrot J."/>
            <person name="Rosling A."/>
        </authorList>
    </citation>
    <scope>NUCLEOTIDE SEQUENCE</scope>
    <source>
        <strain evidence="1">AU212A</strain>
    </source>
</reference>
<proteinExistence type="predicted"/>
<gene>
    <name evidence="1" type="ORF">SCALOS_LOCUS3507</name>
</gene>
<dbReference type="EMBL" id="CAJVPM010003914">
    <property type="protein sequence ID" value="CAG8507311.1"/>
    <property type="molecule type" value="Genomic_DNA"/>
</dbReference>
<evidence type="ECO:0000313" key="1">
    <source>
        <dbReference type="EMBL" id="CAG8507311.1"/>
    </source>
</evidence>